<dbReference type="CDD" id="cd06558">
    <property type="entry name" value="crotonase-like"/>
    <property type="match status" value="1"/>
</dbReference>
<dbReference type="AlphaFoldDB" id="A0A0F7JSE0"/>
<accession>A0A0F7JSE0</accession>
<dbReference type="Gene3D" id="3.90.226.10">
    <property type="entry name" value="2-enoyl-CoA Hydratase, Chain A, domain 1"/>
    <property type="match status" value="1"/>
</dbReference>
<keyword evidence="3" id="KW-1185">Reference proteome</keyword>
<dbReference type="EMBL" id="CP011412">
    <property type="protein sequence ID" value="AKH19411.1"/>
    <property type="molecule type" value="Genomic_DNA"/>
</dbReference>
<dbReference type="PANTHER" id="PTHR42964">
    <property type="entry name" value="ENOYL-COA HYDRATASE"/>
    <property type="match status" value="1"/>
</dbReference>
<dbReference type="InterPro" id="IPR029045">
    <property type="entry name" value="ClpP/crotonase-like_dom_sf"/>
</dbReference>
<reference evidence="2 3" key="1">
    <citation type="journal article" date="2015" name="Genome Announc.">
        <title>Complete Genome Sequence of Sedimenticola thiotaurini Strain SIP-G1, a Polyphosphate- and Polyhydroxyalkanoate-Accumulating Sulfur-Oxidizing Gammaproteobacterium Isolated from Salt Marsh Sediments.</title>
        <authorList>
            <person name="Flood B.E."/>
            <person name="Jones D.S."/>
            <person name="Bailey J.V."/>
        </authorList>
    </citation>
    <scope>NUCLEOTIDE SEQUENCE [LARGE SCALE GENOMIC DNA]</scope>
    <source>
        <strain evidence="2 3">SIP-G1</strain>
    </source>
</reference>
<evidence type="ECO:0008006" key="4">
    <source>
        <dbReference type="Google" id="ProtNLM"/>
    </source>
</evidence>
<dbReference type="InterPro" id="IPR051683">
    <property type="entry name" value="Enoyl-CoA_Hydratase/Isomerase"/>
</dbReference>
<proteinExistence type="inferred from homology"/>
<evidence type="ECO:0000256" key="1">
    <source>
        <dbReference type="ARBA" id="ARBA00005254"/>
    </source>
</evidence>
<dbReference type="FunFam" id="3.90.226.10:FF:000066">
    <property type="entry name" value="Enoyl-CoA hydratase"/>
    <property type="match status" value="1"/>
</dbReference>
<sequence length="267" mass="28583">MTADNSVIVAVDGRGVATLTINRPEIHNAFDDQLIERMLQALESIENDSRVRVVVLGSEGKSFSAGADLNWMRRMADYGEAENLADARMLARLMERLNGLSKPTIARVQGATFGGGVGLVACCDMAVAASGAKFSLSEVRLGLIPAVISPYVIAAMGERAARRYFLTAERFDAAEALRLGLLHAVVPEEQLQSRVDSLVDELLKGGPAAQAAAKSLIFAVARQPTSAAVIEDTAKRITTTRASDEGKEGLSAFLNKRKPAWIAEDLQ</sequence>
<dbReference type="Gene3D" id="1.10.12.10">
    <property type="entry name" value="Lyase 2-enoyl-coa Hydratase, Chain A, domain 2"/>
    <property type="match status" value="1"/>
</dbReference>
<protein>
    <recommendedName>
        <fullName evidence="4">Enoyl-CoA hydratase</fullName>
    </recommendedName>
</protein>
<dbReference type="PATRIC" id="fig|1543721.4.peg.537"/>
<dbReference type="SUPFAM" id="SSF52096">
    <property type="entry name" value="ClpP/crotonase"/>
    <property type="match status" value="1"/>
</dbReference>
<evidence type="ECO:0000313" key="2">
    <source>
        <dbReference type="EMBL" id="AKH19411.1"/>
    </source>
</evidence>
<dbReference type="InterPro" id="IPR001753">
    <property type="entry name" value="Enoyl-CoA_hydra/iso"/>
</dbReference>
<dbReference type="KEGG" id="seds:AAY24_02550"/>
<dbReference type="PANTHER" id="PTHR42964:SF1">
    <property type="entry name" value="POLYKETIDE BIOSYNTHESIS ENOYL-COA HYDRATASE PKSH-RELATED"/>
    <property type="match status" value="1"/>
</dbReference>
<evidence type="ECO:0000313" key="3">
    <source>
        <dbReference type="Proteomes" id="UP000034410"/>
    </source>
</evidence>
<dbReference type="GO" id="GO:0008300">
    <property type="term" value="P:isoprenoid catabolic process"/>
    <property type="evidence" value="ECO:0007669"/>
    <property type="project" value="TreeGrafter"/>
</dbReference>
<dbReference type="RefSeq" id="WP_046858350.1">
    <property type="nucleotide sequence ID" value="NZ_CP011412.1"/>
</dbReference>
<gene>
    <name evidence="2" type="ORF">AAY24_02550</name>
</gene>
<name>A0A0F7JSE0_9GAMM</name>
<dbReference type="OrthoDB" id="9807606at2"/>
<organism evidence="2 3">
    <name type="scientific">Sedimenticola thiotaurini</name>
    <dbReference type="NCBI Taxonomy" id="1543721"/>
    <lineage>
        <taxon>Bacteria</taxon>
        <taxon>Pseudomonadati</taxon>
        <taxon>Pseudomonadota</taxon>
        <taxon>Gammaproteobacteria</taxon>
        <taxon>Chromatiales</taxon>
        <taxon>Sedimenticolaceae</taxon>
        <taxon>Sedimenticola</taxon>
    </lineage>
</organism>
<dbReference type="GO" id="GO:0003824">
    <property type="term" value="F:catalytic activity"/>
    <property type="evidence" value="ECO:0007669"/>
    <property type="project" value="UniProtKB-ARBA"/>
</dbReference>
<dbReference type="Pfam" id="PF00378">
    <property type="entry name" value="ECH_1"/>
    <property type="match status" value="1"/>
</dbReference>
<dbReference type="InterPro" id="IPR014748">
    <property type="entry name" value="Enoyl-CoA_hydra_C"/>
</dbReference>
<comment type="similarity">
    <text evidence="1">Belongs to the enoyl-CoA hydratase/isomerase family.</text>
</comment>
<dbReference type="Proteomes" id="UP000034410">
    <property type="component" value="Chromosome"/>
</dbReference>